<dbReference type="Pfam" id="PF05899">
    <property type="entry name" value="Cupin_3"/>
    <property type="match status" value="1"/>
</dbReference>
<keyword evidence="3" id="KW-1185">Reference proteome</keyword>
<evidence type="ECO:0000259" key="1">
    <source>
        <dbReference type="Pfam" id="PF05899"/>
    </source>
</evidence>
<dbReference type="EMBL" id="CP136600">
    <property type="protein sequence ID" value="WOH36735.1"/>
    <property type="molecule type" value="Genomic_DNA"/>
</dbReference>
<proteinExistence type="predicted"/>
<dbReference type="Proteomes" id="UP001301442">
    <property type="component" value="Chromosome"/>
</dbReference>
<evidence type="ECO:0000313" key="2">
    <source>
        <dbReference type="EMBL" id="WOH36735.1"/>
    </source>
</evidence>
<dbReference type="PANTHER" id="PTHR40943">
    <property type="entry name" value="CYTOPLASMIC PROTEIN-RELATED"/>
    <property type="match status" value="1"/>
</dbReference>
<reference evidence="2 3" key="1">
    <citation type="submission" date="2023-09" db="EMBL/GenBank/DDBJ databases">
        <authorList>
            <person name="Qi X."/>
        </authorList>
    </citation>
    <scope>NUCLEOTIDE SEQUENCE [LARGE SCALE GENOMIC DNA]</scope>
    <source>
        <strain evidence="2 3">S1-1</strain>
    </source>
</reference>
<name>A0ABZ0GLX8_9GAMM</name>
<organism evidence="2 3">
    <name type="scientific">Thalassotalea fonticola</name>
    <dbReference type="NCBI Taxonomy" id="3065649"/>
    <lineage>
        <taxon>Bacteria</taxon>
        <taxon>Pseudomonadati</taxon>
        <taxon>Pseudomonadota</taxon>
        <taxon>Gammaproteobacteria</taxon>
        <taxon>Alteromonadales</taxon>
        <taxon>Colwelliaceae</taxon>
        <taxon>Thalassotalea</taxon>
    </lineage>
</organism>
<protein>
    <submittedName>
        <fullName evidence="2">Cupin domain-containing protein</fullName>
    </submittedName>
</protein>
<dbReference type="InterPro" id="IPR008579">
    <property type="entry name" value="UGlyAH_Cupin_dom"/>
</dbReference>
<dbReference type="InterPro" id="IPR014710">
    <property type="entry name" value="RmlC-like_jellyroll"/>
</dbReference>
<gene>
    <name evidence="2" type="ORF">RI844_15360</name>
</gene>
<dbReference type="RefSeq" id="WP_348395547.1">
    <property type="nucleotide sequence ID" value="NZ_CP136600.1"/>
</dbReference>
<feature type="domain" description="(S)-ureidoglycine aminohydrolase cupin" evidence="1">
    <location>
        <begin position="59"/>
        <end position="116"/>
    </location>
</feature>
<dbReference type="PANTHER" id="PTHR40943:SF1">
    <property type="entry name" value="CYTOPLASMIC PROTEIN"/>
    <property type="match status" value="1"/>
</dbReference>
<sequence length="223" mass="24951">MINTIIELSAEPVGFHDVADELTADMFVSSIPTQHSHDYYCDEELGLYIGVWDTTDMQEAPGAYELEEFMVILVGEASIKNNQTGHIETVQAGESFVIPKGYDCQWQQQGYLKKFYVILDNDKLAANNQNVNSIAHFSANQNNESYENEQHTLKAGVSNTNDNLNCSKDYRFVSVLKGRLTLTDSSENNQSFGENATIFIKKGQVVSSSISADYKQYFANISI</sequence>
<dbReference type="Gene3D" id="2.60.120.10">
    <property type="entry name" value="Jelly Rolls"/>
    <property type="match status" value="1"/>
</dbReference>
<dbReference type="InterPro" id="IPR011051">
    <property type="entry name" value="RmlC_Cupin_sf"/>
</dbReference>
<accession>A0ABZ0GLX8</accession>
<dbReference type="SUPFAM" id="SSF51182">
    <property type="entry name" value="RmlC-like cupins"/>
    <property type="match status" value="1"/>
</dbReference>
<evidence type="ECO:0000313" key="3">
    <source>
        <dbReference type="Proteomes" id="UP001301442"/>
    </source>
</evidence>